<dbReference type="EMBL" id="JBJQOH010000001">
    <property type="protein sequence ID" value="KAL3700956.1"/>
    <property type="molecule type" value="Genomic_DNA"/>
</dbReference>
<evidence type="ECO:0000313" key="2">
    <source>
        <dbReference type="Proteomes" id="UP001633002"/>
    </source>
</evidence>
<accession>A0ABD3IBT2</accession>
<keyword evidence="2" id="KW-1185">Reference proteome</keyword>
<reference evidence="1 2" key="1">
    <citation type="submission" date="2024-09" db="EMBL/GenBank/DDBJ databases">
        <title>Chromosome-scale assembly of Riccia sorocarpa.</title>
        <authorList>
            <person name="Paukszto L."/>
        </authorList>
    </citation>
    <scope>NUCLEOTIDE SEQUENCE [LARGE SCALE GENOMIC DNA]</scope>
    <source>
        <strain evidence="1">LP-2024</strain>
        <tissue evidence="1">Aerial parts of the thallus</tissue>
    </source>
</reference>
<dbReference type="Proteomes" id="UP001633002">
    <property type="component" value="Unassembled WGS sequence"/>
</dbReference>
<dbReference type="AlphaFoldDB" id="A0ABD3IBT2"/>
<gene>
    <name evidence="1" type="ORF">R1sor_018978</name>
</gene>
<name>A0ABD3IBT2_9MARC</name>
<organism evidence="1 2">
    <name type="scientific">Riccia sorocarpa</name>
    <dbReference type="NCBI Taxonomy" id="122646"/>
    <lineage>
        <taxon>Eukaryota</taxon>
        <taxon>Viridiplantae</taxon>
        <taxon>Streptophyta</taxon>
        <taxon>Embryophyta</taxon>
        <taxon>Marchantiophyta</taxon>
        <taxon>Marchantiopsida</taxon>
        <taxon>Marchantiidae</taxon>
        <taxon>Marchantiales</taxon>
        <taxon>Ricciaceae</taxon>
        <taxon>Riccia</taxon>
    </lineage>
</organism>
<protein>
    <submittedName>
        <fullName evidence="1">Uncharacterized protein</fullName>
    </submittedName>
</protein>
<comment type="caution">
    <text evidence="1">The sequence shown here is derived from an EMBL/GenBank/DDBJ whole genome shotgun (WGS) entry which is preliminary data.</text>
</comment>
<sequence length="287" mass="32596">MSGKGKEPADSGQAEATVMPRIQLDPDTLQLLQTLKLVLKQEQAEELKERDATKALRAVVRSLGQFEGKNISKFLRLYEQEMDMNHVPEEKMINSFALAVVPEMREHVQGIIDRIELCWEFLRAVEPELQEKLEVRLEDKTTESGLTAYWGKPWPVVPKKENSAMEELLKGMKDLSIKFARLEEKKTGGDGKPAARQTWVQRCIWCDVPEHARRDCEDFQENLRQGVIFWKEGKIALQDTGEFLQTNFDKGGMKKIFNDFQAAHAVAVVEAASYGARASDVCEEGNV</sequence>
<evidence type="ECO:0000313" key="1">
    <source>
        <dbReference type="EMBL" id="KAL3700956.1"/>
    </source>
</evidence>
<proteinExistence type="predicted"/>